<evidence type="ECO:0000313" key="7">
    <source>
        <dbReference type="Proteomes" id="UP000435138"/>
    </source>
</evidence>
<feature type="domain" description="CENP-V/GFA" evidence="5">
    <location>
        <begin position="4"/>
        <end position="129"/>
    </location>
</feature>
<dbReference type="EMBL" id="WIXI01000041">
    <property type="protein sequence ID" value="MQY46518.1"/>
    <property type="molecule type" value="Genomic_DNA"/>
</dbReference>
<keyword evidence="4" id="KW-0456">Lyase</keyword>
<evidence type="ECO:0000259" key="5">
    <source>
        <dbReference type="PROSITE" id="PS51891"/>
    </source>
</evidence>
<dbReference type="GO" id="GO:0016846">
    <property type="term" value="F:carbon-sulfur lyase activity"/>
    <property type="evidence" value="ECO:0007669"/>
    <property type="project" value="InterPro"/>
</dbReference>
<protein>
    <submittedName>
        <fullName evidence="6">Aldehyde-activating protein</fullName>
    </submittedName>
</protein>
<organism evidence="6 7">
    <name type="scientific">Endobacterium cereale</name>
    <dbReference type="NCBI Taxonomy" id="2663029"/>
    <lineage>
        <taxon>Bacteria</taxon>
        <taxon>Pseudomonadati</taxon>
        <taxon>Pseudomonadota</taxon>
        <taxon>Alphaproteobacteria</taxon>
        <taxon>Hyphomicrobiales</taxon>
        <taxon>Rhizobiaceae</taxon>
        <taxon>Endobacterium</taxon>
    </lineage>
</organism>
<keyword evidence="7" id="KW-1185">Reference proteome</keyword>
<keyword evidence="3" id="KW-0862">Zinc</keyword>
<dbReference type="SUPFAM" id="SSF51316">
    <property type="entry name" value="Mss4-like"/>
    <property type="match status" value="1"/>
</dbReference>
<evidence type="ECO:0000256" key="2">
    <source>
        <dbReference type="ARBA" id="ARBA00022723"/>
    </source>
</evidence>
<dbReference type="PROSITE" id="PS51891">
    <property type="entry name" value="CENP_V_GFA"/>
    <property type="match status" value="1"/>
</dbReference>
<evidence type="ECO:0000256" key="4">
    <source>
        <dbReference type="ARBA" id="ARBA00023239"/>
    </source>
</evidence>
<keyword evidence="2" id="KW-0479">Metal-binding</keyword>
<evidence type="ECO:0000256" key="3">
    <source>
        <dbReference type="ARBA" id="ARBA00022833"/>
    </source>
</evidence>
<dbReference type="InterPro" id="IPR011057">
    <property type="entry name" value="Mss4-like_sf"/>
</dbReference>
<gene>
    <name evidence="6" type="ORF">GAO09_10725</name>
</gene>
<proteinExistence type="inferred from homology"/>
<dbReference type="PANTHER" id="PTHR33337:SF40">
    <property type="entry name" value="CENP-V_GFA DOMAIN-CONTAINING PROTEIN-RELATED"/>
    <property type="match status" value="1"/>
</dbReference>
<evidence type="ECO:0000313" key="6">
    <source>
        <dbReference type="EMBL" id="MQY46518.1"/>
    </source>
</evidence>
<name>A0A6A8A9E3_9HYPH</name>
<dbReference type="PANTHER" id="PTHR33337">
    <property type="entry name" value="GFA DOMAIN-CONTAINING PROTEIN"/>
    <property type="match status" value="1"/>
</dbReference>
<dbReference type="Pfam" id="PF04828">
    <property type="entry name" value="GFA"/>
    <property type="match status" value="1"/>
</dbReference>
<dbReference type="AlphaFoldDB" id="A0A6A8A9E3"/>
<evidence type="ECO:0000256" key="1">
    <source>
        <dbReference type="ARBA" id="ARBA00005495"/>
    </source>
</evidence>
<comment type="caution">
    <text evidence="6">The sequence shown here is derived from an EMBL/GenBank/DDBJ whole genome shotgun (WGS) entry which is preliminary data.</text>
</comment>
<dbReference type="InterPro" id="IPR006913">
    <property type="entry name" value="CENP-V/GFA"/>
</dbReference>
<dbReference type="Proteomes" id="UP000435138">
    <property type="component" value="Unassembled WGS sequence"/>
</dbReference>
<accession>A0A6A8A9E3</accession>
<comment type="similarity">
    <text evidence="1">Belongs to the Gfa family.</text>
</comment>
<sequence length="132" mass="14709">MAMRLATCRCARLTVTCDGEPMRVSVCHCLECQRRTGSAFGVQARFPGTAVTVEGTFKTYERVGEGGLWARYHFCPDCGSTVFYENQDVPDAFAIPVGAFAEPDFPPPTRSIFEKRRHEWVEVAGEGIDRQP</sequence>
<dbReference type="GO" id="GO:0046872">
    <property type="term" value="F:metal ion binding"/>
    <property type="evidence" value="ECO:0007669"/>
    <property type="project" value="UniProtKB-KW"/>
</dbReference>
<dbReference type="Gene3D" id="3.90.1590.10">
    <property type="entry name" value="glutathione-dependent formaldehyde- activating enzyme (gfa)"/>
    <property type="match status" value="1"/>
</dbReference>
<reference evidence="6 7" key="1">
    <citation type="submission" date="2019-11" db="EMBL/GenBank/DDBJ databases">
        <title>Genome analysis of Rhizobacterium cereale a novel genus and species isolated from maize roots in North Spain.</title>
        <authorList>
            <person name="Menendez E."/>
            <person name="Flores-Felix J.D."/>
            <person name="Ramirez-Bahena M.-H."/>
            <person name="Igual J.M."/>
            <person name="Garcia-Fraile P."/>
            <person name="Peix A."/>
            <person name="Velazquez E."/>
        </authorList>
    </citation>
    <scope>NUCLEOTIDE SEQUENCE [LARGE SCALE GENOMIC DNA]</scope>
    <source>
        <strain evidence="6 7">RZME27</strain>
    </source>
</reference>